<evidence type="ECO:0000256" key="3">
    <source>
        <dbReference type="ARBA" id="ARBA00022737"/>
    </source>
</evidence>
<dbReference type="PANTHER" id="PTHR24394:SF44">
    <property type="entry name" value="ZINC FINGER PROTEIN 271-LIKE"/>
    <property type="match status" value="1"/>
</dbReference>
<dbReference type="FunFam" id="3.30.160.60:FF:002343">
    <property type="entry name" value="Zinc finger protein 33A"/>
    <property type="match status" value="1"/>
</dbReference>
<dbReference type="Pfam" id="PF00096">
    <property type="entry name" value="zf-C2H2"/>
    <property type="match status" value="2"/>
</dbReference>
<dbReference type="GO" id="GO:0008270">
    <property type="term" value="F:zinc ion binding"/>
    <property type="evidence" value="ECO:0007669"/>
    <property type="project" value="UniProtKB-KW"/>
</dbReference>
<protein>
    <submittedName>
        <fullName evidence="8">Lymphocyte-induced maturation 1 homolog</fullName>
    </submittedName>
</protein>
<name>A0AA36F484_OCTVU</name>
<dbReference type="PROSITE" id="PS00028">
    <property type="entry name" value="ZINC_FINGER_C2H2_1"/>
    <property type="match status" value="2"/>
</dbReference>
<dbReference type="SUPFAM" id="SSF57667">
    <property type="entry name" value="beta-beta-alpha zinc fingers"/>
    <property type="match status" value="1"/>
</dbReference>
<dbReference type="Proteomes" id="UP001162480">
    <property type="component" value="Chromosome 6"/>
</dbReference>
<keyword evidence="4" id="KW-0863">Zinc-finger</keyword>
<keyword evidence="3" id="KW-0677">Repeat</keyword>
<dbReference type="GO" id="GO:0043565">
    <property type="term" value="F:sequence-specific DNA binding"/>
    <property type="evidence" value="ECO:0007669"/>
    <property type="project" value="UniProtKB-ARBA"/>
</dbReference>
<keyword evidence="6" id="KW-0539">Nucleus</keyword>
<evidence type="ECO:0000313" key="9">
    <source>
        <dbReference type="Proteomes" id="UP001162480"/>
    </source>
</evidence>
<dbReference type="InterPro" id="IPR036236">
    <property type="entry name" value="Znf_C2H2_sf"/>
</dbReference>
<reference evidence="8" key="1">
    <citation type="submission" date="2023-08" db="EMBL/GenBank/DDBJ databases">
        <authorList>
            <person name="Alioto T."/>
            <person name="Alioto T."/>
            <person name="Gomez Garrido J."/>
        </authorList>
    </citation>
    <scope>NUCLEOTIDE SEQUENCE</scope>
</reference>
<dbReference type="AlphaFoldDB" id="A0AA36F484"/>
<evidence type="ECO:0000256" key="5">
    <source>
        <dbReference type="ARBA" id="ARBA00022833"/>
    </source>
</evidence>
<sequence length="74" mass="8423">MMSSLRIYKRTHTGDKPYKCEVCGVMFSQKGVLTRHEGIHSGDKPYDCEACGESFTRSGYLSRHKRKVHDGEKA</sequence>
<evidence type="ECO:0000259" key="7">
    <source>
        <dbReference type="PROSITE" id="PS00028"/>
    </source>
</evidence>
<accession>A0AA36F484</accession>
<proteinExistence type="predicted"/>
<dbReference type="EMBL" id="OX597819">
    <property type="protein sequence ID" value="CAI9723799.1"/>
    <property type="molecule type" value="Genomic_DNA"/>
</dbReference>
<evidence type="ECO:0000256" key="4">
    <source>
        <dbReference type="ARBA" id="ARBA00022771"/>
    </source>
</evidence>
<evidence type="ECO:0000256" key="1">
    <source>
        <dbReference type="ARBA" id="ARBA00004123"/>
    </source>
</evidence>
<feature type="domain" description="C2H2-type" evidence="7">
    <location>
        <begin position="20"/>
        <end position="40"/>
    </location>
</feature>
<feature type="domain" description="C2H2-type" evidence="7">
    <location>
        <begin position="48"/>
        <end position="69"/>
    </location>
</feature>
<dbReference type="GO" id="GO:0005634">
    <property type="term" value="C:nucleus"/>
    <property type="evidence" value="ECO:0007669"/>
    <property type="project" value="UniProtKB-SubCell"/>
</dbReference>
<dbReference type="GO" id="GO:0045893">
    <property type="term" value="P:positive regulation of DNA-templated transcription"/>
    <property type="evidence" value="ECO:0007669"/>
    <property type="project" value="UniProtKB-ARBA"/>
</dbReference>
<evidence type="ECO:0000313" key="8">
    <source>
        <dbReference type="EMBL" id="CAI9723799.1"/>
    </source>
</evidence>
<evidence type="ECO:0000256" key="6">
    <source>
        <dbReference type="ARBA" id="ARBA00023242"/>
    </source>
</evidence>
<keyword evidence="9" id="KW-1185">Reference proteome</keyword>
<dbReference type="InterPro" id="IPR013087">
    <property type="entry name" value="Znf_C2H2_type"/>
</dbReference>
<dbReference type="Gene3D" id="3.30.160.60">
    <property type="entry name" value="Classic Zinc Finger"/>
    <property type="match status" value="2"/>
</dbReference>
<comment type="subcellular location">
    <subcellularLocation>
        <location evidence="1">Nucleus</location>
    </subcellularLocation>
</comment>
<dbReference type="PANTHER" id="PTHR24394">
    <property type="entry name" value="ZINC FINGER PROTEIN"/>
    <property type="match status" value="1"/>
</dbReference>
<gene>
    <name evidence="8" type="ORF">OCTVUL_1B021671</name>
</gene>
<dbReference type="GO" id="GO:0000981">
    <property type="term" value="F:DNA-binding transcription factor activity, RNA polymerase II-specific"/>
    <property type="evidence" value="ECO:0007669"/>
    <property type="project" value="TreeGrafter"/>
</dbReference>
<keyword evidence="2" id="KW-0479">Metal-binding</keyword>
<keyword evidence="5" id="KW-0862">Zinc</keyword>
<evidence type="ECO:0000256" key="2">
    <source>
        <dbReference type="ARBA" id="ARBA00022723"/>
    </source>
</evidence>
<dbReference type="FunFam" id="3.30.160.60:FF:001732">
    <property type="entry name" value="Zgc:162936"/>
    <property type="match status" value="1"/>
</dbReference>
<dbReference type="SMART" id="SM00355">
    <property type="entry name" value="ZnF_C2H2"/>
    <property type="match status" value="2"/>
</dbReference>
<organism evidence="8 9">
    <name type="scientific">Octopus vulgaris</name>
    <name type="common">Common octopus</name>
    <dbReference type="NCBI Taxonomy" id="6645"/>
    <lineage>
        <taxon>Eukaryota</taxon>
        <taxon>Metazoa</taxon>
        <taxon>Spiralia</taxon>
        <taxon>Lophotrochozoa</taxon>
        <taxon>Mollusca</taxon>
        <taxon>Cephalopoda</taxon>
        <taxon>Coleoidea</taxon>
        <taxon>Octopodiformes</taxon>
        <taxon>Octopoda</taxon>
        <taxon>Incirrata</taxon>
        <taxon>Octopodidae</taxon>
        <taxon>Octopus</taxon>
    </lineage>
</organism>
<dbReference type="GO" id="GO:0005694">
    <property type="term" value="C:chromosome"/>
    <property type="evidence" value="ECO:0007669"/>
    <property type="project" value="UniProtKB-ARBA"/>
</dbReference>